<organism evidence="3">
    <name type="scientific">Gongylonema pulchrum</name>
    <dbReference type="NCBI Taxonomy" id="637853"/>
    <lineage>
        <taxon>Eukaryota</taxon>
        <taxon>Metazoa</taxon>
        <taxon>Ecdysozoa</taxon>
        <taxon>Nematoda</taxon>
        <taxon>Chromadorea</taxon>
        <taxon>Rhabditida</taxon>
        <taxon>Spirurina</taxon>
        <taxon>Spiruromorpha</taxon>
        <taxon>Spiruroidea</taxon>
        <taxon>Gongylonematidae</taxon>
        <taxon>Gongylonema</taxon>
    </lineage>
</organism>
<evidence type="ECO:0000313" key="1">
    <source>
        <dbReference type="EMBL" id="VDK71620.1"/>
    </source>
</evidence>
<keyword evidence="2" id="KW-1185">Reference proteome</keyword>
<accession>A0A183DKY6</accession>
<protein>
    <submittedName>
        <fullName evidence="3">Secreted protein</fullName>
    </submittedName>
</protein>
<dbReference type="AlphaFoldDB" id="A0A183DKY6"/>
<reference evidence="3" key="1">
    <citation type="submission" date="2016-06" db="UniProtKB">
        <authorList>
            <consortium name="WormBaseParasite"/>
        </authorList>
    </citation>
    <scope>IDENTIFICATION</scope>
</reference>
<proteinExistence type="predicted"/>
<sequence>MMSGSGPMMRSFEAIVSNTTCTQKLEMVLLFLSRLCLPYSSSNAGTGAGRVISFKDVFCSQRNEEWLKGVTTAKETCDAQELDENP</sequence>
<gene>
    <name evidence="1" type="ORF">GPUH_LOCUS9379</name>
</gene>
<reference evidence="1 2" key="2">
    <citation type="submission" date="2018-11" db="EMBL/GenBank/DDBJ databases">
        <authorList>
            <consortium name="Pathogen Informatics"/>
        </authorList>
    </citation>
    <scope>NUCLEOTIDE SEQUENCE [LARGE SCALE GENOMIC DNA]</scope>
</reference>
<name>A0A183DKY6_9BILA</name>
<dbReference type="WBParaSite" id="GPUH_0000938801-mRNA-1">
    <property type="protein sequence ID" value="GPUH_0000938801-mRNA-1"/>
    <property type="gene ID" value="GPUH_0000938801"/>
</dbReference>
<evidence type="ECO:0000313" key="3">
    <source>
        <dbReference type="WBParaSite" id="GPUH_0000938801-mRNA-1"/>
    </source>
</evidence>
<dbReference type="EMBL" id="UYRT01030495">
    <property type="protein sequence ID" value="VDK71620.1"/>
    <property type="molecule type" value="Genomic_DNA"/>
</dbReference>
<evidence type="ECO:0000313" key="2">
    <source>
        <dbReference type="Proteomes" id="UP000271098"/>
    </source>
</evidence>
<dbReference type="Proteomes" id="UP000271098">
    <property type="component" value="Unassembled WGS sequence"/>
</dbReference>